<reference evidence="4 5" key="1">
    <citation type="submission" date="2019-08" db="EMBL/GenBank/DDBJ databases">
        <title>Archaea genome.</title>
        <authorList>
            <person name="Kajale S."/>
            <person name="Shouche Y."/>
            <person name="Deshpande N."/>
            <person name="Sharma A."/>
        </authorList>
    </citation>
    <scope>NUCLEOTIDE SEQUENCE [LARGE SCALE GENOMIC DNA]</scope>
    <source>
        <strain evidence="4 5">ESP3B_9</strain>
    </source>
</reference>
<comment type="caution">
    <text evidence="4">The sequence shown here is derived from an EMBL/GenBank/DDBJ whole genome shotgun (WGS) entry which is preliminary data.</text>
</comment>
<proteinExistence type="predicted"/>
<evidence type="ECO:0000259" key="3">
    <source>
        <dbReference type="Pfam" id="PF19278"/>
    </source>
</evidence>
<evidence type="ECO:0000313" key="5">
    <source>
        <dbReference type="Proteomes" id="UP000324104"/>
    </source>
</evidence>
<protein>
    <submittedName>
        <fullName evidence="4">Hydantoinase/oxoprolinase family protein</fullName>
    </submittedName>
</protein>
<dbReference type="AlphaFoldDB" id="A0A5D5ALC3"/>
<feature type="domain" description="Acetophenone carboxylase-like C-terminal" evidence="3">
    <location>
        <begin position="512"/>
        <end position="683"/>
    </location>
</feature>
<dbReference type="InterPro" id="IPR002821">
    <property type="entry name" value="Hydantoinase_A"/>
</dbReference>
<sequence length="697" mass="75658">MPKRIGFDVGGTFTDFVLKDEETGELDVYKYPTTVDDPSQGVLTGLDEFLTEVDSEIDDLEQLIHATTLATNTVLERDGADTALLTTEGFRDVPILGRQKRYDLYDLFIEKPDPIVDRENIYEVDERLHPREGVVTPLDEDELASLVEDIEDDYESVAVSFLHSYEDDRHERAAAEVIEDVAPDLYTTRASGISKQYREYERTNTALVDAYVKPTVQQYLSKIEDDLDGQGYDGSFFMMKSSGGVATPKMIQQSPVQIIESGPVAGALNAAHIGEHVGHENVFSFDMGGTTAKICFIIDGQPKRTDVFEVDEAEMKEGSGLPINLTVIDMIEISAGGGSIAAASDTGRITVGPESSGAEPGPICYGRGGTQPTVTDADLALGYLNPDYFLGGRMDIDVDDALAGIDRDIAEPLGMDTYDAAWGVKEIVDNAMTRASQIHASERGIDPREFGMIAFGGAGPSHAAFIAHELNVPKVIVPPGAGVASAGGLLVADIEFHLDQTYITELTPDGLEHVNDIYDDLEARGRELVKEAGGDDTQIEVEREADMKYVGQAHELGVELPTGALGSDDIETIEQRFHDTYERTYGYSDEDEEIEGITWKVTVRSPTESMSIETAESGSARASDARKGTREAYFKSAGGFTDAGIYDREQLSPGAELTGPAVIEEVNSTTVVPPGDVLTVDEYGNLVIEINEVSDHE</sequence>
<name>A0A5D5ALC3_9EURY</name>
<dbReference type="GO" id="GO:0017168">
    <property type="term" value="F:5-oxoprolinase (ATP-hydrolyzing) activity"/>
    <property type="evidence" value="ECO:0007669"/>
    <property type="project" value="TreeGrafter"/>
</dbReference>
<dbReference type="RefSeq" id="WP_149080856.1">
    <property type="nucleotide sequence ID" value="NZ_VTAW01000007.1"/>
</dbReference>
<dbReference type="EMBL" id="VTAW01000007">
    <property type="protein sequence ID" value="TYT62569.1"/>
    <property type="molecule type" value="Genomic_DNA"/>
</dbReference>
<evidence type="ECO:0000259" key="2">
    <source>
        <dbReference type="Pfam" id="PF05378"/>
    </source>
</evidence>
<dbReference type="SUPFAM" id="SSF53067">
    <property type="entry name" value="Actin-like ATPase domain"/>
    <property type="match status" value="1"/>
</dbReference>
<gene>
    <name evidence="4" type="ORF">FYC77_07320</name>
</gene>
<feature type="domain" description="Hydantoinase/oxoprolinase N-terminal" evidence="2">
    <location>
        <begin position="4"/>
        <end position="180"/>
    </location>
</feature>
<keyword evidence="5" id="KW-1185">Reference proteome</keyword>
<dbReference type="InterPro" id="IPR045079">
    <property type="entry name" value="Oxoprolinase-like"/>
</dbReference>
<dbReference type="Pfam" id="PF01968">
    <property type="entry name" value="Hydantoinase_A"/>
    <property type="match status" value="1"/>
</dbReference>
<dbReference type="Pfam" id="PF05378">
    <property type="entry name" value="Hydant_A_N"/>
    <property type="match status" value="1"/>
</dbReference>
<evidence type="ECO:0000313" key="4">
    <source>
        <dbReference type="EMBL" id="TYT62569.1"/>
    </source>
</evidence>
<accession>A0A5D5ALC3</accession>
<dbReference type="PANTHER" id="PTHR11365:SF23">
    <property type="entry name" value="HYPOTHETICAL 5-OXOPROLINASE (EUROFUNG)-RELATED"/>
    <property type="match status" value="1"/>
</dbReference>
<dbReference type="InterPro" id="IPR008040">
    <property type="entry name" value="Hydant_A_N"/>
</dbReference>
<dbReference type="InterPro" id="IPR043129">
    <property type="entry name" value="ATPase_NBD"/>
</dbReference>
<dbReference type="Pfam" id="PF19278">
    <property type="entry name" value="Hydant_A_C"/>
    <property type="match status" value="1"/>
</dbReference>
<dbReference type="GO" id="GO:0006749">
    <property type="term" value="P:glutathione metabolic process"/>
    <property type="evidence" value="ECO:0007669"/>
    <property type="project" value="TreeGrafter"/>
</dbReference>
<dbReference type="InterPro" id="IPR049517">
    <property type="entry name" value="ACX-like_C"/>
</dbReference>
<dbReference type="PANTHER" id="PTHR11365">
    <property type="entry name" value="5-OXOPROLINASE RELATED"/>
    <property type="match status" value="1"/>
</dbReference>
<organism evidence="4 5">
    <name type="scientific">Natrialba swarupiae</name>
    <dbReference type="NCBI Taxonomy" id="2448032"/>
    <lineage>
        <taxon>Archaea</taxon>
        <taxon>Methanobacteriati</taxon>
        <taxon>Methanobacteriota</taxon>
        <taxon>Stenosarchaea group</taxon>
        <taxon>Halobacteria</taxon>
        <taxon>Halobacteriales</taxon>
        <taxon>Natrialbaceae</taxon>
        <taxon>Natrialba</taxon>
    </lineage>
</organism>
<dbReference type="Proteomes" id="UP000324104">
    <property type="component" value="Unassembled WGS sequence"/>
</dbReference>
<feature type="domain" description="Hydantoinase A/oxoprolinase" evidence="1">
    <location>
        <begin position="202"/>
        <end position="495"/>
    </location>
</feature>
<evidence type="ECO:0000259" key="1">
    <source>
        <dbReference type="Pfam" id="PF01968"/>
    </source>
</evidence>
<dbReference type="GO" id="GO:0005829">
    <property type="term" value="C:cytosol"/>
    <property type="evidence" value="ECO:0007669"/>
    <property type="project" value="TreeGrafter"/>
</dbReference>